<comment type="caution">
    <text evidence="1">The sequence shown here is derived from an EMBL/GenBank/DDBJ whole genome shotgun (WGS) entry which is preliminary data.</text>
</comment>
<gene>
    <name evidence="1" type="ORF">B0F90DRAFT_1751854</name>
</gene>
<dbReference type="EMBL" id="WTXG01000060">
    <property type="protein sequence ID" value="KAI0295330.1"/>
    <property type="molecule type" value="Genomic_DNA"/>
</dbReference>
<protein>
    <submittedName>
        <fullName evidence="1">Uncharacterized protein</fullName>
    </submittedName>
</protein>
<dbReference type="AlphaFoldDB" id="A0AAD4QKW8"/>
<sequence length="97" mass="10995">MPMSQNREASQFLSKIAYLSKGPSLDDEAELRKLFATDKGNGRLRDIHVGLVEVFNAPSDIRTTRAHVIKDDDDLDAQYIMPLLEFSKMQGRFSSYS</sequence>
<keyword evidence="2" id="KW-1185">Reference proteome</keyword>
<evidence type="ECO:0000313" key="2">
    <source>
        <dbReference type="Proteomes" id="UP001203297"/>
    </source>
</evidence>
<organism evidence="1 2">
    <name type="scientific">Multifurca ochricompacta</name>
    <dbReference type="NCBI Taxonomy" id="376703"/>
    <lineage>
        <taxon>Eukaryota</taxon>
        <taxon>Fungi</taxon>
        <taxon>Dikarya</taxon>
        <taxon>Basidiomycota</taxon>
        <taxon>Agaricomycotina</taxon>
        <taxon>Agaricomycetes</taxon>
        <taxon>Russulales</taxon>
        <taxon>Russulaceae</taxon>
        <taxon>Multifurca</taxon>
    </lineage>
</organism>
<dbReference type="Proteomes" id="UP001203297">
    <property type="component" value="Unassembled WGS sequence"/>
</dbReference>
<name>A0AAD4QKW8_9AGAM</name>
<reference evidence="1" key="1">
    <citation type="journal article" date="2022" name="New Phytol.">
        <title>Evolutionary transition to the ectomycorrhizal habit in the genomes of a hyperdiverse lineage of mushroom-forming fungi.</title>
        <authorList>
            <person name="Looney B."/>
            <person name="Miyauchi S."/>
            <person name="Morin E."/>
            <person name="Drula E."/>
            <person name="Courty P.E."/>
            <person name="Kohler A."/>
            <person name="Kuo A."/>
            <person name="LaButti K."/>
            <person name="Pangilinan J."/>
            <person name="Lipzen A."/>
            <person name="Riley R."/>
            <person name="Andreopoulos W."/>
            <person name="He G."/>
            <person name="Johnson J."/>
            <person name="Nolan M."/>
            <person name="Tritt A."/>
            <person name="Barry K.W."/>
            <person name="Grigoriev I.V."/>
            <person name="Nagy L.G."/>
            <person name="Hibbett D."/>
            <person name="Henrissat B."/>
            <person name="Matheny P.B."/>
            <person name="Labbe J."/>
            <person name="Martin F.M."/>
        </authorList>
    </citation>
    <scope>NUCLEOTIDE SEQUENCE</scope>
    <source>
        <strain evidence="1">BPL690</strain>
    </source>
</reference>
<proteinExistence type="predicted"/>
<evidence type="ECO:0000313" key="1">
    <source>
        <dbReference type="EMBL" id="KAI0295330.1"/>
    </source>
</evidence>
<accession>A0AAD4QKW8</accession>